<keyword evidence="3 5" id="KW-1133">Transmembrane helix</keyword>
<proteinExistence type="inferred from homology"/>
<keyword evidence="2 5" id="KW-0812">Transmembrane</keyword>
<organism evidence="7 8">
    <name type="scientific">Aliikangiella marina</name>
    <dbReference type="NCBI Taxonomy" id="1712262"/>
    <lineage>
        <taxon>Bacteria</taxon>
        <taxon>Pseudomonadati</taxon>
        <taxon>Pseudomonadota</taxon>
        <taxon>Gammaproteobacteria</taxon>
        <taxon>Oceanospirillales</taxon>
        <taxon>Pleioneaceae</taxon>
        <taxon>Aliikangiella</taxon>
    </lineage>
</organism>
<feature type="transmembrane region" description="Helical" evidence="5">
    <location>
        <begin position="319"/>
        <end position="340"/>
    </location>
</feature>
<feature type="transmembrane region" description="Helical" evidence="5">
    <location>
        <begin position="404"/>
        <end position="428"/>
    </location>
</feature>
<dbReference type="GO" id="GO:0015293">
    <property type="term" value="F:symporter activity"/>
    <property type="evidence" value="ECO:0007669"/>
    <property type="project" value="InterPro"/>
</dbReference>
<dbReference type="PANTHER" id="PTHR11328">
    <property type="entry name" value="MAJOR FACILITATOR SUPERFAMILY DOMAIN-CONTAINING PROTEIN"/>
    <property type="match status" value="1"/>
</dbReference>
<feature type="transmembrane region" description="Helical" evidence="5">
    <location>
        <begin position="185"/>
        <end position="203"/>
    </location>
</feature>
<name>A0A545T180_9GAMM</name>
<dbReference type="PROSITE" id="PS50850">
    <property type="entry name" value="MFS"/>
    <property type="match status" value="1"/>
</dbReference>
<evidence type="ECO:0000256" key="4">
    <source>
        <dbReference type="ARBA" id="ARBA00023136"/>
    </source>
</evidence>
<comment type="caution">
    <text evidence="7">The sequence shown here is derived from an EMBL/GenBank/DDBJ whole genome shotgun (WGS) entry which is preliminary data.</text>
</comment>
<dbReference type="EMBL" id="VIKR01000007">
    <property type="protein sequence ID" value="TQV70977.1"/>
    <property type="molecule type" value="Genomic_DNA"/>
</dbReference>
<dbReference type="GO" id="GO:0008643">
    <property type="term" value="P:carbohydrate transport"/>
    <property type="evidence" value="ECO:0007669"/>
    <property type="project" value="InterPro"/>
</dbReference>
<evidence type="ECO:0000259" key="6">
    <source>
        <dbReference type="PROSITE" id="PS50850"/>
    </source>
</evidence>
<feature type="transmembrane region" description="Helical" evidence="5">
    <location>
        <begin position="264"/>
        <end position="283"/>
    </location>
</feature>
<evidence type="ECO:0000256" key="2">
    <source>
        <dbReference type="ARBA" id="ARBA00022692"/>
    </source>
</evidence>
<dbReference type="AlphaFoldDB" id="A0A545T180"/>
<evidence type="ECO:0000256" key="1">
    <source>
        <dbReference type="ARBA" id="ARBA00009617"/>
    </source>
</evidence>
<dbReference type="Proteomes" id="UP000317839">
    <property type="component" value="Unassembled WGS sequence"/>
</dbReference>
<sequence length="456" mass="50372">MQQKIRLKEKLGYACGDIASNFYWRIFDVFLFIFFTDVFGISAAAVGTMMLVTRLIDAFSDPMMGALADRTNTRFGKFRPYLIWGIIPMVAAGILTFTVPNLDEDGKLVWAYASYIFMMLAYTFINVPYGALLGVVTDNTQDRTSLTSFRFIGAFGGGTLVAYFTPELVSWLGGEDEARGWQLTMAVYGLIAALLFITSFLTTRERISPPKNQQSSIGQDIADLLHNRPWVVLFSLALIIMLTITLRASSGTFYFKYYVGREDLIGAFATAYMIALAIGAAVTPLLTRLLDKRQLLLYLMLAVAVLSSAFYFIPKDQIGLMFTLQILIGLCLGPKSPLVFSMYADTADYSEWQNGRRATAMVFSAAAFSQKVGGAIAGAIMGYVLASFGYEANQVQSGASEQGIVWLLTVIPGVFAFIAVWIVSLYPLNQYKLESIQTELSERRIAEKESASVSTI</sequence>
<dbReference type="NCBIfam" id="TIGR00792">
    <property type="entry name" value="gph"/>
    <property type="match status" value="1"/>
</dbReference>
<dbReference type="CDD" id="cd17332">
    <property type="entry name" value="MFS_MelB_like"/>
    <property type="match status" value="1"/>
</dbReference>
<dbReference type="Pfam" id="PF13347">
    <property type="entry name" value="MFS_2"/>
    <property type="match status" value="1"/>
</dbReference>
<protein>
    <submittedName>
        <fullName evidence="7">MFS transporter</fullName>
    </submittedName>
</protein>
<dbReference type="SUPFAM" id="SSF103473">
    <property type="entry name" value="MFS general substrate transporter"/>
    <property type="match status" value="1"/>
</dbReference>
<feature type="transmembrane region" description="Helical" evidence="5">
    <location>
        <begin position="29"/>
        <end position="53"/>
    </location>
</feature>
<keyword evidence="8" id="KW-1185">Reference proteome</keyword>
<feature type="transmembrane region" description="Helical" evidence="5">
    <location>
        <begin position="224"/>
        <end position="244"/>
    </location>
</feature>
<feature type="transmembrane region" description="Helical" evidence="5">
    <location>
        <begin position="112"/>
        <end position="136"/>
    </location>
</feature>
<dbReference type="InterPro" id="IPR039672">
    <property type="entry name" value="MFS_2"/>
</dbReference>
<dbReference type="RefSeq" id="WP_142944194.1">
    <property type="nucleotide sequence ID" value="NZ_VIKR01000007.1"/>
</dbReference>
<dbReference type="InterPro" id="IPR001927">
    <property type="entry name" value="Na/Gal_symport"/>
</dbReference>
<comment type="similarity">
    <text evidence="1">Belongs to the sodium:galactoside symporter (TC 2.A.2) family.</text>
</comment>
<dbReference type="Gene3D" id="1.20.1250.20">
    <property type="entry name" value="MFS general substrate transporter like domains"/>
    <property type="match status" value="2"/>
</dbReference>
<feature type="domain" description="Major facilitator superfamily (MFS) profile" evidence="6">
    <location>
        <begin position="1"/>
        <end position="430"/>
    </location>
</feature>
<dbReference type="PANTHER" id="PTHR11328:SF24">
    <property type="entry name" value="MAJOR FACILITATOR SUPERFAMILY (MFS) PROFILE DOMAIN-CONTAINING PROTEIN"/>
    <property type="match status" value="1"/>
</dbReference>
<feature type="transmembrane region" description="Helical" evidence="5">
    <location>
        <begin position="295"/>
        <end position="313"/>
    </location>
</feature>
<dbReference type="InterPro" id="IPR036259">
    <property type="entry name" value="MFS_trans_sf"/>
</dbReference>
<evidence type="ECO:0000313" key="7">
    <source>
        <dbReference type="EMBL" id="TQV70977.1"/>
    </source>
</evidence>
<feature type="transmembrane region" description="Helical" evidence="5">
    <location>
        <begin position="81"/>
        <end position="100"/>
    </location>
</feature>
<dbReference type="GO" id="GO:0006814">
    <property type="term" value="P:sodium ion transport"/>
    <property type="evidence" value="ECO:0007669"/>
    <property type="project" value="InterPro"/>
</dbReference>
<evidence type="ECO:0000256" key="5">
    <source>
        <dbReference type="SAM" id="Phobius"/>
    </source>
</evidence>
<reference evidence="7 8" key="1">
    <citation type="submission" date="2019-06" db="EMBL/GenBank/DDBJ databases">
        <title>Draft genome of Aliikangiella marina GYP-15.</title>
        <authorList>
            <person name="Wang G."/>
        </authorList>
    </citation>
    <scope>NUCLEOTIDE SEQUENCE [LARGE SCALE GENOMIC DNA]</scope>
    <source>
        <strain evidence="7 8">GYP-15</strain>
    </source>
</reference>
<feature type="transmembrane region" description="Helical" evidence="5">
    <location>
        <begin position="148"/>
        <end position="165"/>
    </location>
</feature>
<evidence type="ECO:0000256" key="3">
    <source>
        <dbReference type="ARBA" id="ARBA00022989"/>
    </source>
</evidence>
<accession>A0A545T180</accession>
<feature type="transmembrane region" description="Helical" evidence="5">
    <location>
        <begin position="361"/>
        <end position="384"/>
    </location>
</feature>
<gene>
    <name evidence="7" type="ORF">FLL45_21870</name>
</gene>
<keyword evidence="4 5" id="KW-0472">Membrane</keyword>
<dbReference type="OrthoDB" id="181905at2"/>
<dbReference type="InterPro" id="IPR020846">
    <property type="entry name" value="MFS_dom"/>
</dbReference>
<dbReference type="GO" id="GO:0005886">
    <property type="term" value="C:plasma membrane"/>
    <property type="evidence" value="ECO:0007669"/>
    <property type="project" value="TreeGrafter"/>
</dbReference>
<evidence type="ECO:0000313" key="8">
    <source>
        <dbReference type="Proteomes" id="UP000317839"/>
    </source>
</evidence>